<organism evidence="3 4">
    <name type="scientific">Streptomyces hoynatensis</name>
    <dbReference type="NCBI Taxonomy" id="1141874"/>
    <lineage>
        <taxon>Bacteria</taxon>
        <taxon>Bacillati</taxon>
        <taxon>Actinomycetota</taxon>
        <taxon>Actinomycetes</taxon>
        <taxon>Kitasatosporales</taxon>
        <taxon>Streptomycetaceae</taxon>
        <taxon>Streptomyces</taxon>
    </lineage>
</organism>
<sequence length="215" mass="22603">MPERQEPRELLREAAAAHRPDRARMLARVQRGIAARGRRRRAAAWPRIAGAAAALAATLGAASLAAGWVGGGAPEPVEAPGVTASAAPAPGLGARGTVVDPEDNPHWSRSEVTLRTGGTLTSLTVELRVAAGEGTRPTGAWRTLPEADFDLSWTREDGFLVFRWRLRPGAEVPAGEHTFAGQYDHAPGRHDASRDGYRILAAGPGGERTAQGGFG</sequence>
<reference evidence="3 4" key="1">
    <citation type="journal article" date="2014" name="Int. J. Syst. Evol. Microbiol.">
        <title>Streptomyces hoynatensis sp. nov., isolated from deep marine sediment.</title>
        <authorList>
            <person name="Veyisoglu A."/>
            <person name="Sahin N."/>
        </authorList>
    </citation>
    <scope>NUCLEOTIDE SEQUENCE [LARGE SCALE GENOMIC DNA]</scope>
    <source>
        <strain evidence="3 4">KCTC 29097</strain>
    </source>
</reference>
<proteinExistence type="predicted"/>
<keyword evidence="2" id="KW-0472">Membrane</keyword>
<evidence type="ECO:0000256" key="1">
    <source>
        <dbReference type="SAM" id="MobiDB-lite"/>
    </source>
</evidence>
<dbReference type="OrthoDB" id="4147502at2"/>
<feature type="transmembrane region" description="Helical" evidence="2">
    <location>
        <begin position="48"/>
        <end position="69"/>
    </location>
</feature>
<accession>A0A3A9Z2J9</accession>
<keyword evidence="2" id="KW-1133">Transmembrane helix</keyword>
<gene>
    <name evidence="3" type="ORF">D7294_13635</name>
</gene>
<evidence type="ECO:0000313" key="3">
    <source>
        <dbReference type="EMBL" id="RKN42445.1"/>
    </source>
</evidence>
<dbReference type="EMBL" id="RBAL01000006">
    <property type="protein sequence ID" value="RKN42445.1"/>
    <property type="molecule type" value="Genomic_DNA"/>
</dbReference>
<dbReference type="Proteomes" id="UP000272474">
    <property type="component" value="Unassembled WGS sequence"/>
</dbReference>
<feature type="region of interest" description="Disordered" evidence="1">
    <location>
        <begin position="79"/>
        <end position="109"/>
    </location>
</feature>
<protein>
    <submittedName>
        <fullName evidence="3">Uncharacterized protein</fullName>
    </submittedName>
</protein>
<dbReference type="RefSeq" id="WP_120679210.1">
    <property type="nucleotide sequence ID" value="NZ_RBAL01000006.1"/>
</dbReference>
<evidence type="ECO:0000313" key="4">
    <source>
        <dbReference type="Proteomes" id="UP000272474"/>
    </source>
</evidence>
<keyword evidence="2" id="KW-0812">Transmembrane</keyword>
<dbReference type="AlphaFoldDB" id="A0A3A9Z2J9"/>
<comment type="caution">
    <text evidence="3">The sequence shown here is derived from an EMBL/GenBank/DDBJ whole genome shotgun (WGS) entry which is preliminary data.</text>
</comment>
<evidence type="ECO:0000256" key="2">
    <source>
        <dbReference type="SAM" id="Phobius"/>
    </source>
</evidence>
<name>A0A3A9Z2J9_9ACTN</name>
<keyword evidence="4" id="KW-1185">Reference proteome</keyword>